<dbReference type="STRING" id="36849.OXPF_07310"/>
<name>A0A0P8WC76_9CLOT</name>
<evidence type="ECO:0000313" key="1">
    <source>
        <dbReference type="EMBL" id="KPU45498.1"/>
    </source>
</evidence>
<organism evidence="1 2">
    <name type="scientific">Oxobacter pfennigii</name>
    <dbReference type="NCBI Taxonomy" id="36849"/>
    <lineage>
        <taxon>Bacteria</taxon>
        <taxon>Bacillati</taxon>
        <taxon>Bacillota</taxon>
        <taxon>Clostridia</taxon>
        <taxon>Eubacteriales</taxon>
        <taxon>Clostridiaceae</taxon>
        <taxon>Oxobacter</taxon>
    </lineage>
</organism>
<dbReference type="RefSeq" id="WP_054873848.1">
    <property type="nucleotide sequence ID" value="NZ_LKET01000021.1"/>
</dbReference>
<evidence type="ECO:0000313" key="2">
    <source>
        <dbReference type="Proteomes" id="UP000050326"/>
    </source>
</evidence>
<dbReference type="EMBL" id="LKET01000021">
    <property type="protein sequence ID" value="KPU45498.1"/>
    <property type="molecule type" value="Genomic_DNA"/>
</dbReference>
<protein>
    <submittedName>
        <fullName evidence="1">Uncharacterized protein</fullName>
    </submittedName>
</protein>
<accession>A0A0P8WC76</accession>
<comment type="caution">
    <text evidence="1">The sequence shown here is derived from an EMBL/GenBank/DDBJ whole genome shotgun (WGS) entry which is preliminary data.</text>
</comment>
<sequence>MQPTISPGSAQLTQINTQQTIIRESIYGKNLSTVPSERLIKKADIKDDSYNYTFKGIGYEFEPLIVIVSKDMKVTIDFDLTGLDTPEAIFFITSIDSGRKLTSFEGKKDVIKYENIFSESGGYTIYKGGYIIGAIEVVDDIENADIEGIKSKYLSTINLDPANCH</sequence>
<dbReference type="Proteomes" id="UP000050326">
    <property type="component" value="Unassembled WGS sequence"/>
</dbReference>
<proteinExistence type="predicted"/>
<keyword evidence="2" id="KW-1185">Reference proteome</keyword>
<reference evidence="1 2" key="1">
    <citation type="submission" date="2015-09" db="EMBL/GenBank/DDBJ databases">
        <title>Genome sequence of Oxobacter pfennigii DSM 3222.</title>
        <authorList>
            <person name="Poehlein A."/>
            <person name="Bengelsdorf F.R."/>
            <person name="Schiel-Bengelsdorf B."/>
            <person name="Duerre P."/>
            <person name="Daniel R."/>
        </authorList>
    </citation>
    <scope>NUCLEOTIDE SEQUENCE [LARGE SCALE GENOMIC DNA]</scope>
    <source>
        <strain evidence="1 2">DSM 3222</strain>
    </source>
</reference>
<gene>
    <name evidence="1" type="ORF">OXPF_07310</name>
</gene>
<dbReference type="AlphaFoldDB" id="A0A0P8WC76"/>